<dbReference type="InterPro" id="IPR013164">
    <property type="entry name" value="Cadherin_N"/>
</dbReference>
<dbReference type="InterPro" id="IPR039808">
    <property type="entry name" value="Cadherin"/>
</dbReference>
<keyword evidence="4 8" id="KW-0106">Calcium</keyword>
<feature type="domain" description="Cadherin" evidence="12">
    <location>
        <begin position="683"/>
        <end position="780"/>
    </location>
</feature>
<feature type="domain" description="Cadherin" evidence="12">
    <location>
        <begin position="245"/>
        <end position="352"/>
    </location>
</feature>
<name>A0ABM1DZP1_PRICU</name>
<gene>
    <name evidence="14" type="primary">LOC106807557</name>
</gene>
<evidence type="ECO:0000259" key="12">
    <source>
        <dbReference type="PROSITE" id="PS50268"/>
    </source>
</evidence>
<feature type="domain" description="Cadherin" evidence="12">
    <location>
        <begin position="465"/>
        <end position="568"/>
    </location>
</feature>
<dbReference type="InterPro" id="IPR015919">
    <property type="entry name" value="Cadherin-like_sf"/>
</dbReference>
<dbReference type="GeneID" id="106807557"/>
<dbReference type="PROSITE" id="PS50268">
    <property type="entry name" value="CADHERIN_2"/>
    <property type="match status" value="7"/>
</dbReference>
<accession>A0ABM1DZP1</accession>
<evidence type="ECO:0000256" key="11">
    <source>
        <dbReference type="SAM" id="SignalP"/>
    </source>
</evidence>
<feature type="domain" description="Cadherin" evidence="12">
    <location>
        <begin position="34"/>
        <end position="134"/>
    </location>
</feature>
<organism evidence="13 14">
    <name type="scientific">Priapulus caudatus</name>
    <name type="common">Priapulid worm</name>
    <dbReference type="NCBI Taxonomy" id="37621"/>
    <lineage>
        <taxon>Eukaryota</taxon>
        <taxon>Metazoa</taxon>
        <taxon>Ecdysozoa</taxon>
        <taxon>Scalidophora</taxon>
        <taxon>Priapulida</taxon>
        <taxon>Priapulimorpha</taxon>
        <taxon>Priapulimorphida</taxon>
        <taxon>Priapulidae</taxon>
        <taxon>Priapulus</taxon>
    </lineage>
</organism>
<feature type="compositionally biased region" description="Gly residues" evidence="9">
    <location>
        <begin position="864"/>
        <end position="884"/>
    </location>
</feature>
<evidence type="ECO:0000256" key="6">
    <source>
        <dbReference type="ARBA" id="ARBA00022989"/>
    </source>
</evidence>
<dbReference type="Pfam" id="PF00028">
    <property type="entry name" value="Cadherin"/>
    <property type="match status" value="6"/>
</dbReference>
<feature type="chain" id="PRO_5045233558" evidence="11">
    <location>
        <begin position="29"/>
        <end position="884"/>
    </location>
</feature>
<protein>
    <submittedName>
        <fullName evidence="14">Protocadherin-11 X-linked-like</fullName>
    </submittedName>
</protein>
<dbReference type="PANTHER" id="PTHR24027:SF442">
    <property type="entry name" value="PROTOCADHERIN-15 ISOFORM X1"/>
    <property type="match status" value="1"/>
</dbReference>
<dbReference type="SUPFAM" id="SSF49313">
    <property type="entry name" value="Cadherin-like"/>
    <property type="match status" value="6"/>
</dbReference>
<dbReference type="PROSITE" id="PS00232">
    <property type="entry name" value="CADHERIN_1"/>
    <property type="match status" value="4"/>
</dbReference>
<evidence type="ECO:0000256" key="8">
    <source>
        <dbReference type="PROSITE-ProRule" id="PRU00043"/>
    </source>
</evidence>
<evidence type="ECO:0000256" key="1">
    <source>
        <dbReference type="ARBA" id="ARBA00004370"/>
    </source>
</evidence>
<dbReference type="SMART" id="SM00112">
    <property type="entry name" value="CA"/>
    <property type="match status" value="7"/>
</dbReference>
<feature type="domain" description="Cadherin" evidence="12">
    <location>
        <begin position="569"/>
        <end position="671"/>
    </location>
</feature>
<dbReference type="Proteomes" id="UP000695022">
    <property type="component" value="Unplaced"/>
</dbReference>
<comment type="subcellular location">
    <subcellularLocation>
        <location evidence="1">Membrane</location>
    </subcellularLocation>
</comment>
<dbReference type="Gene3D" id="2.60.40.60">
    <property type="entry name" value="Cadherins"/>
    <property type="match status" value="7"/>
</dbReference>
<evidence type="ECO:0000256" key="4">
    <source>
        <dbReference type="ARBA" id="ARBA00022837"/>
    </source>
</evidence>
<evidence type="ECO:0000256" key="10">
    <source>
        <dbReference type="SAM" id="Phobius"/>
    </source>
</evidence>
<feature type="domain" description="Cadherin" evidence="12">
    <location>
        <begin position="135"/>
        <end position="244"/>
    </location>
</feature>
<feature type="non-terminal residue" evidence="14">
    <location>
        <position position="884"/>
    </location>
</feature>
<reference evidence="14" key="1">
    <citation type="submission" date="2025-08" db="UniProtKB">
        <authorList>
            <consortium name="RefSeq"/>
        </authorList>
    </citation>
    <scope>IDENTIFICATION</scope>
</reference>
<feature type="domain" description="Cadherin" evidence="12">
    <location>
        <begin position="366"/>
        <end position="464"/>
    </location>
</feature>
<keyword evidence="7 10" id="KW-0472">Membrane</keyword>
<keyword evidence="3" id="KW-0677">Repeat</keyword>
<evidence type="ECO:0000313" key="14">
    <source>
        <dbReference type="RefSeq" id="XP_014665412.1"/>
    </source>
</evidence>
<keyword evidence="6 10" id="KW-1133">Transmembrane helix</keyword>
<dbReference type="InterPro" id="IPR002126">
    <property type="entry name" value="Cadherin-like_dom"/>
</dbReference>
<dbReference type="Pfam" id="PF08266">
    <property type="entry name" value="Cadherin_2"/>
    <property type="match status" value="1"/>
</dbReference>
<evidence type="ECO:0000256" key="2">
    <source>
        <dbReference type="ARBA" id="ARBA00022692"/>
    </source>
</evidence>
<keyword evidence="11" id="KW-0732">Signal</keyword>
<evidence type="ECO:0000313" key="13">
    <source>
        <dbReference type="Proteomes" id="UP000695022"/>
    </source>
</evidence>
<keyword evidence="2 10" id="KW-0812">Transmembrane</keyword>
<proteinExistence type="predicted"/>
<dbReference type="CDD" id="cd11304">
    <property type="entry name" value="Cadherin_repeat"/>
    <property type="match status" value="7"/>
</dbReference>
<evidence type="ECO:0000256" key="5">
    <source>
        <dbReference type="ARBA" id="ARBA00022889"/>
    </source>
</evidence>
<dbReference type="PRINTS" id="PR00205">
    <property type="entry name" value="CADHERIN"/>
</dbReference>
<dbReference type="RefSeq" id="XP_014665412.1">
    <property type="nucleotide sequence ID" value="XM_014809926.1"/>
</dbReference>
<feature type="signal peptide" evidence="11">
    <location>
        <begin position="1"/>
        <end position="28"/>
    </location>
</feature>
<dbReference type="PANTHER" id="PTHR24027">
    <property type="entry name" value="CADHERIN-23"/>
    <property type="match status" value="1"/>
</dbReference>
<evidence type="ECO:0000256" key="9">
    <source>
        <dbReference type="SAM" id="MobiDB-lite"/>
    </source>
</evidence>
<evidence type="ECO:0000256" key="3">
    <source>
        <dbReference type="ARBA" id="ARBA00022737"/>
    </source>
</evidence>
<dbReference type="InterPro" id="IPR020894">
    <property type="entry name" value="Cadherin_CS"/>
</dbReference>
<keyword evidence="5" id="KW-0130">Cell adhesion</keyword>
<feature type="transmembrane region" description="Helical" evidence="10">
    <location>
        <begin position="803"/>
        <end position="827"/>
    </location>
</feature>
<keyword evidence="13" id="KW-1185">Reference proteome</keyword>
<evidence type="ECO:0000256" key="7">
    <source>
        <dbReference type="ARBA" id="ARBA00023136"/>
    </source>
</evidence>
<feature type="region of interest" description="Disordered" evidence="9">
    <location>
        <begin position="857"/>
        <end position="884"/>
    </location>
</feature>
<sequence>MFPPTNSGHVAALLVCCLLCALAPPSGAAELLCSVYEELPPGTLVGNVRDVVNIPTSVAGIKFNMLKTVNRSELFHVDGAGNVTTAVVIDREALCAQKPTCVYDFDIAVLPLRHFEIVRVQVEILDVNDHSPTFPQPELHVQISENARVGYTLLLEPAGDDDVLHNAALTYELKSDGRGFAIQVSEDAFGGTVVALVVTRELDREAGRAEKVQIVAADQGVPRRTGSVIVNIDVTDTNDNAPVFEKQHYERQIMENVAPSTTVLRVRATDSDHGSNGVVEYSLSTRNTKQIRETFGINPETGELFVKGIIDYEHKTSHHVYVEATDKGVDPLSSVAIATINVMDENDNTPLIRMNLLTAVDGVAFISESAPEGSFVAKLSIIDTDSDDNGRATGEILPGGADYFSLKPLFVNEYMLVTSKLLDREAMPEYNLTIRVRDMGEPSRSSSVVLRVVVTDENDNPPSFNQSLFVARVAENNDVGQVVARVVATDRDEGLNAKMRYHIPPPHDIAFGINPLTGVITTRARFDREETPSIDVKVIASDSGDPPRLASTVVRVQFADVNDNAPQMKRKFYSFTLDENEPISTLVGSVQATDADVGDNGAVVYSFDTAVLEFSIDPVTGGIYTNRKLDREKKDTYTFVVRASDRGESPRHDRSNVTVYISDTNDNIPVIIFPSGSDNVVFLPETAPAGKSVCVATAYDEDEGEDGRLSFDIMDGNGYSIFRINEVSGEIVTTRALRGDWIGLHKLILSARDNGTPQNVAMTVLNVIIHPGNATTNETLMYLLSLHLKEDVDEVPLARPGNVMLMIIMACVSAALIAAVIILVIMYRRKSRENLAYNVRTEAQRIFQGLKRRKASSASDIEDGQGGFDDGGGEGGGGGGGGGG</sequence>